<dbReference type="FunFam" id="4.10.1000.10:FF:000003">
    <property type="entry name" value="Zinc finger CCCH domain-containing protein"/>
    <property type="match status" value="1"/>
</dbReference>
<feature type="domain" description="C3H1-type" evidence="6">
    <location>
        <begin position="220"/>
        <end position="248"/>
    </location>
</feature>
<keyword evidence="2" id="KW-0677">Repeat</keyword>
<dbReference type="GO" id="GO:0003729">
    <property type="term" value="F:mRNA binding"/>
    <property type="evidence" value="ECO:0007669"/>
    <property type="project" value="InterPro"/>
</dbReference>
<dbReference type="Pfam" id="PF14608">
    <property type="entry name" value="zf-CCCH_2"/>
    <property type="match status" value="1"/>
</dbReference>
<accession>A0AAP0X1G4</accession>
<keyword evidence="1 5" id="KW-0479">Metal-binding</keyword>
<evidence type="ECO:0000256" key="2">
    <source>
        <dbReference type="ARBA" id="ARBA00022737"/>
    </source>
</evidence>
<keyword evidence="8" id="KW-1185">Reference proteome</keyword>
<evidence type="ECO:0000256" key="4">
    <source>
        <dbReference type="ARBA" id="ARBA00022833"/>
    </source>
</evidence>
<organism evidence="7 8">
    <name type="scientific">Liquidambar formosana</name>
    <name type="common">Formosan gum</name>
    <dbReference type="NCBI Taxonomy" id="63359"/>
    <lineage>
        <taxon>Eukaryota</taxon>
        <taxon>Viridiplantae</taxon>
        <taxon>Streptophyta</taxon>
        <taxon>Embryophyta</taxon>
        <taxon>Tracheophyta</taxon>
        <taxon>Spermatophyta</taxon>
        <taxon>Magnoliopsida</taxon>
        <taxon>eudicotyledons</taxon>
        <taxon>Gunneridae</taxon>
        <taxon>Pentapetalae</taxon>
        <taxon>Saxifragales</taxon>
        <taxon>Altingiaceae</taxon>
        <taxon>Liquidambar</taxon>
    </lineage>
</organism>
<dbReference type="GO" id="GO:0008270">
    <property type="term" value="F:zinc ion binding"/>
    <property type="evidence" value="ECO:0007669"/>
    <property type="project" value="UniProtKB-KW"/>
</dbReference>
<dbReference type="InterPro" id="IPR045877">
    <property type="entry name" value="ZFP36-like"/>
</dbReference>
<gene>
    <name evidence="7" type="ORF">L1049_005453</name>
</gene>
<evidence type="ECO:0000256" key="3">
    <source>
        <dbReference type="ARBA" id="ARBA00022771"/>
    </source>
</evidence>
<dbReference type="EMBL" id="JBBPBK010000007">
    <property type="protein sequence ID" value="KAK9282533.1"/>
    <property type="molecule type" value="Genomic_DNA"/>
</dbReference>
<evidence type="ECO:0000313" key="8">
    <source>
        <dbReference type="Proteomes" id="UP001415857"/>
    </source>
</evidence>
<evidence type="ECO:0000313" key="7">
    <source>
        <dbReference type="EMBL" id="KAK9282533.1"/>
    </source>
</evidence>
<comment type="caution">
    <text evidence="7">The sequence shown here is derived from an EMBL/GenBank/DDBJ whole genome shotgun (WGS) entry which is preliminary data.</text>
</comment>
<keyword evidence="3 5" id="KW-0863">Zinc-finger</keyword>
<dbReference type="Pfam" id="PF00642">
    <property type="entry name" value="zf-CCCH"/>
    <property type="match status" value="2"/>
</dbReference>
<sequence>MIVPSPTTQSFTPTLQSGGNAHELSPQFVINDERFKNFSLVEYPSFKEPRNSEIVLNPKLPVAPNKAKTCNFFKTRLCTKFKLGNCTYGDRCTYAHGIGDVQKPLPNWQGLGVEDHSVGIQDEELRINNNMKLCRMFCKWKKCQYGDRCQFLHDPKKFREDLGPFRHSFAMNIATTGSSGDHRIGFDSTHRYRSGFDQLECKGSVDLSLNYNRLNLRPVIWKTRLCNRWEATDGCSYGKRCFFAHGQAELQGLGTHTALESGSVSAATLKALPTPAKDTSPSKTGIRTTYKQQVQRKKWLFQLRELEKISRIYADWIDYNPPVQSSPSKV</sequence>
<dbReference type="PROSITE" id="PS50103">
    <property type="entry name" value="ZF_C3H1"/>
    <property type="match status" value="3"/>
</dbReference>
<keyword evidence="4 5" id="KW-0862">Zinc</keyword>
<feature type="domain" description="C3H1-type" evidence="6">
    <location>
        <begin position="72"/>
        <end position="99"/>
    </location>
</feature>
<feature type="zinc finger region" description="C3H1-type" evidence="5">
    <location>
        <begin position="220"/>
        <end position="248"/>
    </location>
</feature>
<reference evidence="7 8" key="1">
    <citation type="journal article" date="2024" name="Plant J.">
        <title>Genome sequences and population genomics reveal climatic adaptation and genomic divergence between two closely related sweetgum species.</title>
        <authorList>
            <person name="Xu W.Q."/>
            <person name="Ren C.Q."/>
            <person name="Zhang X.Y."/>
            <person name="Comes H.P."/>
            <person name="Liu X.H."/>
            <person name="Li Y.G."/>
            <person name="Kettle C.J."/>
            <person name="Jalonen R."/>
            <person name="Gaisberger H."/>
            <person name="Ma Y.Z."/>
            <person name="Qiu Y.X."/>
        </authorList>
    </citation>
    <scope>NUCLEOTIDE SEQUENCE [LARGE SCALE GENOMIC DNA]</scope>
    <source>
        <strain evidence="7">Hangzhou</strain>
    </source>
</reference>
<dbReference type="Proteomes" id="UP001415857">
    <property type="component" value="Unassembled WGS sequence"/>
</dbReference>
<dbReference type="Gene3D" id="4.10.1000.10">
    <property type="entry name" value="Zinc finger, CCCH-type"/>
    <property type="match status" value="3"/>
</dbReference>
<evidence type="ECO:0000256" key="1">
    <source>
        <dbReference type="ARBA" id="ARBA00022723"/>
    </source>
</evidence>
<name>A0AAP0X1G4_LIQFO</name>
<dbReference type="InterPro" id="IPR000571">
    <property type="entry name" value="Znf_CCCH"/>
</dbReference>
<dbReference type="GO" id="GO:0051252">
    <property type="term" value="P:regulation of RNA metabolic process"/>
    <property type="evidence" value="ECO:0007669"/>
    <property type="project" value="UniProtKB-ARBA"/>
</dbReference>
<dbReference type="GO" id="GO:0010468">
    <property type="term" value="P:regulation of gene expression"/>
    <property type="evidence" value="ECO:0007669"/>
    <property type="project" value="UniProtKB-ARBA"/>
</dbReference>
<dbReference type="PANTHER" id="PTHR12547:SF121">
    <property type="entry name" value="ZINC FINGER CCCH DOMAIN-CONTAINING PROTEIN 39"/>
    <property type="match status" value="1"/>
</dbReference>
<dbReference type="SMART" id="SM00356">
    <property type="entry name" value="ZnF_C3H1"/>
    <property type="match status" value="3"/>
</dbReference>
<feature type="domain" description="C3H1-type" evidence="6">
    <location>
        <begin position="128"/>
        <end position="156"/>
    </location>
</feature>
<dbReference type="AlphaFoldDB" id="A0AAP0X1G4"/>
<protein>
    <recommendedName>
        <fullName evidence="6">C3H1-type domain-containing protein</fullName>
    </recommendedName>
</protein>
<dbReference type="PANTHER" id="PTHR12547">
    <property type="entry name" value="CCCH ZINC FINGER/TIS11-RELATED"/>
    <property type="match status" value="1"/>
</dbReference>
<evidence type="ECO:0000256" key="5">
    <source>
        <dbReference type="PROSITE-ProRule" id="PRU00723"/>
    </source>
</evidence>
<dbReference type="InterPro" id="IPR036855">
    <property type="entry name" value="Znf_CCCH_sf"/>
</dbReference>
<evidence type="ECO:0000259" key="6">
    <source>
        <dbReference type="PROSITE" id="PS50103"/>
    </source>
</evidence>
<feature type="zinc finger region" description="C3H1-type" evidence="5">
    <location>
        <begin position="72"/>
        <end position="99"/>
    </location>
</feature>
<feature type="zinc finger region" description="C3H1-type" evidence="5">
    <location>
        <begin position="128"/>
        <end position="156"/>
    </location>
</feature>
<proteinExistence type="predicted"/>
<dbReference type="SUPFAM" id="SSF90229">
    <property type="entry name" value="CCCH zinc finger"/>
    <property type="match status" value="3"/>
</dbReference>